<feature type="transmembrane region" description="Helical" evidence="8">
    <location>
        <begin position="141"/>
        <end position="162"/>
    </location>
</feature>
<feature type="transmembrane region" description="Helical" evidence="8">
    <location>
        <begin position="115"/>
        <end position="134"/>
    </location>
</feature>
<evidence type="ECO:0000313" key="9">
    <source>
        <dbReference type="EMBL" id="KAK7460824.1"/>
    </source>
</evidence>
<feature type="transmembrane region" description="Helical" evidence="8">
    <location>
        <begin position="228"/>
        <end position="250"/>
    </location>
</feature>
<keyword evidence="6 8" id="KW-1133">Transmembrane helix</keyword>
<dbReference type="InterPro" id="IPR003492">
    <property type="entry name" value="Battenin_disease_Cln3"/>
</dbReference>
<keyword evidence="5" id="KW-0029">Amino-acid transport</keyword>
<reference evidence="9 10" key="1">
    <citation type="submission" date="2024-01" db="EMBL/GenBank/DDBJ databases">
        <title>A draft genome for the cacao thread blight pathogen Marasmiellus scandens.</title>
        <authorList>
            <person name="Baruah I.K."/>
            <person name="Leung J."/>
            <person name="Bukari Y."/>
            <person name="Amoako-Attah I."/>
            <person name="Meinhardt L.W."/>
            <person name="Bailey B.A."/>
            <person name="Cohen S.P."/>
        </authorList>
    </citation>
    <scope>NUCLEOTIDE SEQUENCE [LARGE SCALE GENOMIC DNA]</scope>
    <source>
        <strain evidence="9 10">GH-19</strain>
    </source>
</reference>
<name>A0ABR1JLL0_9AGAR</name>
<evidence type="ECO:0000256" key="7">
    <source>
        <dbReference type="ARBA" id="ARBA00023136"/>
    </source>
</evidence>
<evidence type="ECO:0000256" key="8">
    <source>
        <dbReference type="RuleBase" id="RU361113"/>
    </source>
</evidence>
<comment type="caution">
    <text evidence="8">Lacks conserved residue(s) required for the propagation of feature annotation.</text>
</comment>
<evidence type="ECO:0000256" key="5">
    <source>
        <dbReference type="ARBA" id="ARBA00022970"/>
    </source>
</evidence>
<dbReference type="EMBL" id="JBANRG010000014">
    <property type="protein sequence ID" value="KAK7460824.1"/>
    <property type="molecule type" value="Genomic_DNA"/>
</dbReference>
<keyword evidence="4 8" id="KW-0812">Transmembrane</keyword>
<accession>A0ABR1JLL0</accession>
<evidence type="ECO:0000256" key="2">
    <source>
        <dbReference type="ARBA" id="ARBA00007467"/>
    </source>
</evidence>
<dbReference type="PANTHER" id="PTHR10981">
    <property type="entry name" value="BATTENIN"/>
    <property type="match status" value="1"/>
</dbReference>
<sequence>MVTVSGSLECHHLPGTACIWYTPLQLRMQHSSNTTSTPELDNSYEMHPRLSSTLSAESEDLLHNDDLVPRPEDNPSLLRRLGISFFLFGLINNVLYVIILSAALDLVPPSTPKGIIAFCNIAPALVAKVGWPYILKGKIRYVKRIVGCCALSVLGMLVVAFFDSLFARLLGISLASFSSGLGELTFLQLSTTYAPPSVAGHGIGYFASGTGAAGLVGAFIWWEVRSLGVRVGVGISSVLPFITPLAYFFLLPKNTLFLYSPLSPSATRDIDYDGDSIATLPYTPLATGEDEIGEEEGSLPAGPKAGVALSMNDKLRLVRPLLAKYMLPLFCVYLFEYTINQGIAPTLLYPVPSPENSPFLSKIIHSIRDYYPLWQLVYQSTVFLSRSSISLGVPPLPTKLLPFPSIVQGFILVALATESSMGFFGDEMEGASIFLVFLLISLEGICGGLAYVNAFYHINQERPNPDSVHDMERVKQEKEFKIGSIGFADSSGILFASLLAVPTEITLCKAQVSRGKMLCKGL</sequence>
<dbReference type="PRINTS" id="PR01315">
    <property type="entry name" value="BATTENIN"/>
</dbReference>
<feature type="transmembrane region" description="Helical" evidence="8">
    <location>
        <begin position="81"/>
        <end position="103"/>
    </location>
</feature>
<comment type="similarity">
    <text evidence="2 8">Belongs to the battenin family.</text>
</comment>
<evidence type="ECO:0000256" key="3">
    <source>
        <dbReference type="ARBA" id="ARBA00022448"/>
    </source>
</evidence>
<keyword evidence="10" id="KW-1185">Reference proteome</keyword>
<dbReference type="Proteomes" id="UP001498398">
    <property type="component" value="Unassembled WGS sequence"/>
</dbReference>
<feature type="transmembrane region" description="Helical" evidence="8">
    <location>
        <begin position="431"/>
        <end position="452"/>
    </location>
</feature>
<dbReference type="InterPro" id="IPR036259">
    <property type="entry name" value="MFS_trans_sf"/>
</dbReference>
<keyword evidence="3" id="KW-0813">Transport</keyword>
<dbReference type="Gene3D" id="1.20.1250.20">
    <property type="entry name" value="MFS general substrate transporter like domains"/>
    <property type="match status" value="1"/>
</dbReference>
<feature type="transmembrane region" description="Helical" evidence="8">
    <location>
        <begin position="202"/>
        <end position="222"/>
    </location>
</feature>
<proteinExistence type="inferred from homology"/>
<gene>
    <name evidence="9" type="primary">BTN1</name>
    <name evidence="9" type="ORF">VKT23_008753</name>
</gene>
<evidence type="ECO:0000256" key="4">
    <source>
        <dbReference type="ARBA" id="ARBA00022692"/>
    </source>
</evidence>
<organism evidence="9 10">
    <name type="scientific">Marasmiellus scandens</name>
    <dbReference type="NCBI Taxonomy" id="2682957"/>
    <lineage>
        <taxon>Eukaryota</taxon>
        <taxon>Fungi</taxon>
        <taxon>Dikarya</taxon>
        <taxon>Basidiomycota</taxon>
        <taxon>Agaricomycotina</taxon>
        <taxon>Agaricomycetes</taxon>
        <taxon>Agaricomycetidae</taxon>
        <taxon>Agaricales</taxon>
        <taxon>Marasmiineae</taxon>
        <taxon>Omphalotaceae</taxon>
        <taxon>Marasmiellus</taxon>
    </lineage>
</organism>
<keyword evidence="8" id="KW-0926">Vacuole</keyword>
<dbReference type="PANTHER" id="PTHR10981:SF0">
    <property type="entry name" value="BATTENIN"/>
    <property type="match status" value="1"/>
</dbReference>
<comment type="caution">
    <text evidence="9">The sequence shown here is derived from an EMBL/GenBank/DDBJ whole genome shotgun (WGS) entry which is preliminary data.</text>
</comment>
<evidence type="ECO:0000256" key="1">
    <source>
        <dbReference type="ARBA" id="ARBA00004127"/>
    </source>
</evidence>
<evidence type="ECO:0000313" key="10">
    <source>
        <dbReference type="Proteomes" id="UP001498398"/>
    </source>
</evidence>
<dbReference type="Pfam" id="PF02487">
    <property type="entry name" value="CLN3"/>
    <property type="match status" value="1"/>
</dbReference>
<protein>
    <recommendedName>
        <fullName evidence="8">Protein BTN</fullName>
    </recommendedName>
</protein>
<evidence type="ECO:0000256" key="6">
    <source>
        <dbReference type="ARBA" id="ARBA00022989"/>
    </source>
</evidence>
<dbReference type="SUPFAM" id="SSF103473">
    <property type="entry name" value="MFS general substrate transporter"/>
    <property type="match status" value="1"/>
</dbReference>
<keyword evidence="7 8" id="KW-0472">Membrane</keyword>
<comment type="subcellular location">
    <subcellularLocation>
        <location evidence="1">Endomembrane system</location>
        <topology evidence="1">Multi-pass membrane protein</topology>
    </subcellularLocation>
    <subcellularLocation>
        <location evidence="8">Vacuole membrane</location>
        <topology evidence="8">Multi-pass membrane protein</topology>
    </subcellularLocation>
</comment>